<dbReference type="Proteomes" id="UP000729402">
    <property type="component" value="Unassembled WGS sequence"/>
</dbReference>
<accession>A0A8J5WKL3</accession>
<reference evidence="2" key="1">
    <citation type="journal article" date="2021" name="bioRxiv">
        <title>Whole Genome Assembly and Annotation of Northern Wild Rice, Zizania palustris L., Supports a Whole Genome Duplication in the Zizania Genus.</title>
        <authorList>
            <person name="Haas M."/>
            <person name="Kono T."/>
            <person name="Macchietto M."/>
            <person name="Millas R."/>
            <person name="McGilp L."/>
            <person name="Shao M."/>
            <person name="Duquette J."/>
            <person name="Hirsch C.N."/>
            <person name="Kimball J."/>
        </authorList>
    </citation>
    <scope>NUCLEOTIDE SEQUENCE</scope>
    <source>
        <tissue evidence="2">Fresh leaf tissue</tissue>
    </source>
</reference>
<dbReference type="EMBL" id="JAAALK010000080">
    <property type="protein sequence ID" value="KAG8092345.1"/>
    <property type="molecule type" value="Genomic_DNA"/>
</dbReference>
<sequence>MAKMLSASTAHRFISEDSVVNARAQVLDEGSCLNAWFYMRSSNDYMRVAGWDARLATGASRGAQDQGVGHRRQPDELGVTMVFIPSPVPIGLSLMHVVGITRSGSFIKGMSGSEFGITVLMMCTVARAISRNVLSPDRATGGAAIEAEDDGGPAALSDVFAEPSGEKSPLLP</sequence>
<keyword evidence="3" id="KW-1185">Reference proteome</keyword>
<evidence type="ECO:0000313" key="2">
    <source>
        <dbReference type="EMBL" id="KAG8092345.1"/>
    </source>
</evidence>
<comment type="caution">
    <text evidence="2">The sequence shown here is derived from an EMBL/GenBank/DDBJ whole genome shotgun (WGS) entry which is preliminary data.</text>
</comment>
<dbReference type="AlphaFoldDB" id="A0A8J5WKL3"/>
<organism evidence="2 3">
    <name type="scientific">Zizania palustris</name>
    <name type="common">Northern wild rice</name>
    <dbReference type="NCBI Taxonomy" id="103762"/>
    <lineage>
        <taxon>Eukaryota</taxon>
        <taxon>Viridiplantae</taxon>
        <taxon>Streptophyta</taxon>
        <taxon>Embryophyta</taxon>
        <taxon>Tracheophyta</taxon>
        <taxon>Spermatophyta</taxon>
        <taxon>Magnoliopsida</taxon>
        <taxon>Liliopsida</taxon>
        <taxon>Poales</taxon>
        <taxon>Poaceae</taxon>
        <taxon>BOP clade</taxon>
        <taxon>Oryzoideae</taxon>
        <taxon>Oryzeae</taxon>
        <taxon>Zizaniinae</taxon>
        <taxon>Zizania</taxon>
    </lineage>
</organism>
<proteinExistence type="predicted"/>
<dbReference type="OrthoDB" id="269227at2759"/>
<dbReference type="PANTHER" id="PTHR45968">
    <property type="entry name" value="OSJNBA0019K04.7 PROTEIN"/>
    <property type="match status" value="1"/>
</dbReference>
<evidence type="ECO:0000256" key="1">
    <source>
        <dbReference type="SAM" id="MobiDB-lite"/>
    </source>
</evidence>
<dbReference type="PANTHER" id="PTHR45968:SF6">
    <property type="entry name" value="PROTEIN, PUTATIVE, EXPRESSED-RELATED"/>
    <property type="match status" value="1"/>
</dbReference>
<protein>
    <submittedName>
        <fullName evidence="2">Uncharacterized protein</fullName>
    </submittedName>
</protein>
<dbReference type="InterPro" id="IPR051871">
    <property type="entry name" value="GMC_Oxidoreductase-Related"/>
</dbReference>
<gene>
    <name evidence="2" type="ORF">GUJ93_ZPchr0012g22178</name>
</gene>
<reference evidence="2" key="2">
    <citation type="submission" date="2021-02" db="EMBL/GenBank/DDBJ databases">
        <authorList>
            <person name="Kimball J.A."/>
            <person name="Haas M.W."/>
            <person name="Macchietto M."/>
            <person name="Kono T."/>
            <person name="Duquette J."/>
            <person name="Shao M."/>
        </authorList>
    </citation>
    <scope>NUCLEOTIDE SEQUENCE</scope>
    <source>
        <tissue evidence="2">Fresh leaf tissue</tissue>
    </source>
</reference>
<feature type="region of interest" description="Disordered" evidence="1">
    <location>
        <begin position="141"/>
        <end position="172"/>
    </location>
</feature>
<name>A0A8J5WKL3_ZIZPA</name>
<evidence type="ECO:0000313" key="3">
    <source>
        <dbReference type="Proteomes" id="UP000729402"/>
    </source>
</evidence>